<evidence type="ECO:0000256" key="4">
    <source>
        <dbReference type="PROSITE-ProRule" id="PRU00169"/>
    </source>
</evidence>
<keyword evidence="7" id="KW-1185">Reference proteome</keyword>
<dbReference type="PANTHER" id="PTHR44591:SF3">
    <property type="entry name" value="RESPONSE REGULATORY DOMAIN-CONTAINING PROTEIN"/>
    <property type="match status" value="1"/>
</dbReference>
<dbReference type="InterPro" id="IPR001789">
    <property type="entry name" value="Sig_transdc_resp-reg_receiver"/>
</dbReference>
<feature type="modified residue" description="4-aspartylphosphate" evidence="4">
    <location>
        <position position="54"/>
    </location>
</feature>
<keyword evidence="2" id="KW-0805">Transcription regulation</keyword>
<evidence type="ECO:0000313" key="7">
    <source>
        <dbReference type="Proteomes" id="UP000236884"/>
    </source>
</evidence>
<dbReference type="InterPro" id="IPR050595">
    <property type="entry name" value="Bact_response_regulator"/>
</dbReference>
<dbReference type="PANTHER" id="PTHR44591">
    <property type="entry name" value="STRESS RESPONSE REGULATOR PROTEIN 1"/>
    <property type="match status" value="1"/>
</dbReference>
<evidence type="ECO:0000259" key="5">
    <source>
        <dbReference type="PROSITE" id="PS50110"/>
    </source>
</evidence>
<dbReference type="InterPro" id="IPR011006">
    <property type="entry name" value="CheY-like_superfamily"/>
</dbReference>
<sequence length="114" mass="12725">MAQCVLIVEDDFLINMALQDHLDDSGFVTLVAFNADEAIEILESRSDIDALVTDIDMPGSMDGLRLAKRVRERWAPIRILVASGKHRPSADNLPADATFLPKPYRLETVVYALR</sequence>
<dbReference type="RefSeq" id="WP_096352671.1">
    <property type="nucleotide sequence ID" value="NZ_AP014946.1"/>
</dbReference>
<feature type="domain" description="Response regulatory" evidence="5">
    <location>
        <begin position="4"/>
        <end position="114"/>
    </location>
</feature>
<evidence type="ECO:0000256" key="1">
    <source>
        <dbReference type="ARBA" id="ARBA00022553"/>
    </source>
</evidence>
<keyword evidence="3" id="KW-0804">Transcription</keyword>
<dbReference type="PROSITE" id="PS50110">
    <property type="entry name" value="RESPONSE_REGULATORY"/>
    <property type="match status" value="1"/>
</dbReference>
<dbReference type="OrthoDB" id="9784719at2"/>
<evidence type="ECO:0000313" key="6">
    <source>
        <dbReference type="EMBL" id="BAT58564.1"/>
    </source>
</evidence>
<evidence type="ECO:0000256" key="2">
    <source>
        <dbReference type="ARBA" id="ARBA00023015"/>
    </source>
</evidence>
<dbReference type="KEGG" id="vgo:GJW-30_1_01090"/>
<accession>A0A0S3PRN6</accession>
<reference evidence="6 7" key="1">
    <citation type="submission" date="2015-08" db="EMBL/GenBank/DDBJ databases">
        <title>Investigation of the bacterial diversity of lava forest soil.</title>
        <authorList>
            <person name="Lee J.S."/>
        </authorList>
    </citation>
    <scope>NUCLEOTIDE SEQUENCE [LARGE SCALE GENOMIC DNA]</scope>
    <source>
        <strain evidence="6 7">GJW-30</strain>
    </source>
</reference>
<dbReference type="AlphaFoldDB" id="A0A0S3PRN6"/>
<proteinExistence type="predicted"/>
<organism evidence="6 7">
    <name type="scientific">Variibacter gotjawalensis</name>
    <dbReference type="NCBI Taxonomy" id="1333996"/>
    <lineage>
        <taxon>Bacteria</taxon>
        <taxon>Pseudomonadati</taxon>
        <taxon>Pseudomonadota</taxon>
        <taxon>Alphaproteobacteria</taxon>
        <taxon>Hyphomicrobiales</taxon>
        <taxon>Nitrobacteraceae</taxon>
        <taxon>Variibacter</taxon>
    </lineage>
</organism>
<evidence type="ECO:0000256" key="3">
    <source>
        <dbReference type="ARBA" id="ARBA00023163"/>
    </source>
</evidence>
<dbReference type="Proteomes" id="UP000236884">
    <property type="component" value="Chromosome"/>
</dbReference>
<name>A0A0S3PRN6_9BRAD</name>
<dbReference type="EMBL" id="AP014946">
    <property type="protein sequence ID" value="BAT58564.1"/>
    <property type="molecule type" value="Genomic_DNA"/>
</dbReference>
<keyword evidence="1 4" id="KW-0597">Phosphoprotein</keyword>
<dbReference type="SMART" id="SM00448">
    <property type="entry name" value="REC"/>
    <property type="match status" value="1"/>
</dbReference>
<dbReference type="SUPFAM" id="SSF52172">
    <property type="entry name" value="CheY-like"/>
    <property type="match status" value="1"/>
</dbReference>
<protein>
    <submittedName>
        <fullName evidence="6">Blue-light-activated protein</fullName>
    </submittedName>
</protein>
<gene>
    <name evidence="6" type="ORF">GJW-30_1_01090</name>
</gene>
<dbReference type="Pfam" id="PF00072">
    <property type="entry name" value="Response_reg"/>
    <property type="match status" value="1"/>
</dbReference>
<dbReference type="Gene3D" id="3.40.50.2300">
    <property type="match status" value="1"/>
</dbReference>
<dbReference type="GO" id="GO:0000160">
    <property type="term" value="P:phosphorelay signal transduction system"/>
    <property type="evidence" value="ECO:0007669"/>
    <property type="project" value="InterPro"/>
</dbReference>